<dbReference type="InterPro" id="IPR015421">
    <property type="entry name" value="PyrdxlP-dep_Trfase_major"/>
</dbReference>
<dbReference type="Proteomes" id="UP000287171">
    <property type="component" value="Unassembled WGS sequence"/>
</dbReference>
<keyword evidence="3 6" id="KW-0663">Pyridoxal phosphate</keyword>
<dbReference type="Gene3D" id="3.90.1150.10">
    <property type="entry name" value="Aspartate Aminotransferase, domain 1"/>
    <property type="match status" value="1"/>
</dbReference>
<keyword evidence="4 6" id="KW-0560">Oxidoreductase</keyword>
<dbReference type="PANTHER" id="PTHR11773:SF1">
    <property type="entry name" value="GLYCINE DEHYDROGENASE (DECARBOXYLATING), MITOCHONDRIAL"/>
    <property type="match status" value="1"/>
</dbReference>
<dbReference type="InterPro" id="IPR023012">
    <property type="entry name" value="GcvPB"/>
</dbReference>
<dbReference type="FunFam" id="3.90.1150.10:FF:000014">
    <property type="entry name" value="Probable glycine dehydrogenase (decarboxylating) subunit 2"/>
    <property type="match status" value="1"/>
</dbReference>
<dbReference type="AlphaFoldDB" id="A0A402B625"/>
<dbReference type="EMBL" id="BIFT01000001">
    <property type="protein sequence ID" value="GCE26802.1"/>
    <property type="molecule type" value="Genomic_DNA"/>
</dbReference>
<comment type="similarity">
    <text evidence="6">Belongs to the GcvP family. C-terminal subunit subfamily.</text>
</comment>
<dbReference type="GO" id="GO:0005829">
    <property type="term" value="C:cytosol"/>
    <property type="evidence" value="ECO:0007669"/>
    <property type="project" value="TreeGrafter"/>
</dbReference>
<dbReference type="GO" id="GO:0016594">
    <property type="term" value="F:glycine binding"/>
    <property type="evidence" value="ECO:0007669"/>
    <property type="project" value="TreeGrafter"/>
</dbReference>
<comment type="cofactor">
    <cofactor evidence="1 6">
        <name>pyridoxal 5'-phosphate</name>
        <dbReference type="ChEBI" id="CHEBI:597326"/>
    </cofactor>
</comment>
<accession>A0A402B625</accession>
<dbReference type="InterPro" id="IPR015424">
    <property type="entry name" value="PyrdxlP-dep_Trfase"/>
</dbReference>
<dbReference type="FunFam" id="3.40.640.10:FF:000224">
    <property type="entry name" value="Probable glycine dehydrogenase (decarboxylating) subunit 2"/>
    <property type="match status" value="1"/>
</dbReference>
<dbReference type="InterPro" id="IPR020581">
    <property type="entry name" value="GDC_P"/>
</dbReference>
<comment type="function">
    <text evidence="2 6">The glycine cleavage system catalyzes the degradation of glycine. The P protein binds the alpha-amino group of glycine through its pyridoxal phosphate cofactor; CO(2) is released and the remaining methylamine moiety is then transferred to the lipoamide cofactor of the H protein.</text>
</comment>
<reference evidence="10" key="1">
    <citation type="submission" date="2018-12" db="EMBL/GenBank/DDBJ databases">
        <title>Tengunoibacter tsumagoiensis gen. nov., sp. nov., Dictyobacter kobayashii sp. nov., D. alpinus sp. nov., and D. joshuensis sp. nov. and description of Dictyobacteraceae fam. nov. within the order Ktedonobacterales isolated from Tengu-no-mugimeshi.</title>
        <authorList>
            <person name="Wang C.M."/>
            <person name="Zheng Y."/>
            <person name="Sakai Y."/>
            <person name="Toyoda A."/>
            <person name="Minakuchi Y."/>
            <person name="Abe K."/>
            <person name="Yokota A."/>
            <person name="Yabe S."/>
        </authorList>
    </citation>
    <scope>NUCLEOTIDE SEQUENCE [LARGE SCALE GENOMIC DNA]</scope>
    <source>
        <strain evidence="10">Uno16</strain>
    </source>
</reference>
<comment type="caution">
    <text evidence="9">The sequence shown here is derived from an EMBL/GenBank/DDBJ whole genome shotgun (WGS) entry which is preliminary data.</text>
</comment>
<name>A0A402B625_9CHLR</name>
<feature type="domain" description="Glycine cleavage system P-protein N-terminal" evidence="7">
    <location>
        <begin position="31"/>
        <end position="304"/>
    </location>
</feature>
<dbReference type="GO" id="GO:0005960">
    <property type="term" value="C:glycine cleavage complex"/>
    <property type="evidence" value="ECO:0007669"/>
    <property type="project" value="TreeGrafter"/>
</dbReference>
<evidence type="ECO:0000313" key="10">
    <source>
        <dbReference type="Proteomes" id="UP000287171"/>
    </source>
</evidence>
<dbReference type="RefSeq" id="WP_126627216.1">
    <property type="nucleotide sequence ID" value="NZ_BIFT01000001.1"/>
</dbReference>
<comment type="catalytic activity">
    <reaction evidence="5 6">
        <text>N(6)-[(R)-lipoyl]-L-lysyl-[glycine-cleavage complex H protein] + glycine + H(+) = N(6)-[(R)-S(8)-aminomethyldihydrolipoyl]-L-lysyl-[glycine-cleavage complex H protein] + CO2</text>
        <dbReference type="Rhea" id="RHEA:24304"/>
        <dbReference type="Rhea" id="RHEA-COMP:10494"/>
        <dbReference type="Rhea" id="RHEA-COMP:10495"/>
        <dbReference type="ChEBI" id="CHEBI:15378"/>
        <dbReference type="ChEBI" id="CHEBI:16526"/>
        <dbReference type="ChEBI" id="CHEBI:57305"/>
        <dbReference type="ChEBI" id="CHEBI:83099"/>
        <dbReference type="ChEBI" id="CHEBI:83143"/>
        <dbReference type="EC" id="1.4.4.2"/>
    </reaction>
</comment>
<evidence type="ECO:0000256" key="4">
    <source>
        <dbReference type="ARBA" id="ARBA00023002"/>
    </source>
</evidence>
<dbReference type="HAMAP" id="MF_00713">
    <property type="entry name" value="GcvPB"/>
    <property type="match status" value="1"/>
</dbReference>
<dbReference type="Gene3D" id="6.20.440.10">
    <property type="match status" value="1"/>
</dbReference>
<evidence type="ECO:0000256" key="3">
    <source>
        <dbReference type="ARBA" id="ARBA00022898"/>
    </source>
</evidence>
<dbReference type="GO" id="GO:0004375">
    <property type="term" value="F:glycine dehydrogenase (decarboxylating) activity"/>
    <property type="evidence" value="ECO:0007669"/>
    <property type="project" value="UniProtKB-EC"/>
</dbReference>
<dbReference type="GO" id="GO:0030170">
    <property type="term" value="F:pyridoxal phosphate binding"/>
    <property type="evidence" value="ECO:0007669"/>
    <property type="project" value="TreeGrafter"/>
</dbReference>
<dbReference type="NCBIfam" id="NF003346">
    <property type="entry name" value="PRK04366.1"/>
    <property type="match status" value="1"/>
</dbReference>
<evidence type="ECO:0000259" key="7">
    <source>
        <dbReference type="Pfam" id="PF02347"/>
    </source>
</evidence>
<evidence type="ECO:0000256" key="5">
    <source>
        <dbReference type="ARBA" id="ARBA00049026"/>
    </source>
</evidence>
<dbReference type="PANTHER" id="PTHR11773">
    <property type="entry name" value="GLYCINE DEHYDROGENASE, DECARBOXYLATING"/>
    <property type="match status" value="1"/>
</dbReference>
<dbReference type="Pfam" id="PF21478">
    <property type="entry name" value="GcvP2_C"/>
    <property type="match status" value="1"/>
</dbReference>
<evidence type="ECO:0000259" key="8">
    <source>
        <dbReference type="Pfam" id="PF21478"/>
    </source>
</evidence>
<dbReference type="InterPro" id="IPR049316">
    <property type="entry name" value="GDC-P_C"/>
</dbReference>
<evidence type="ECO:0000313" key="9">
    <source>
        <dbReference type="EMBL" id="GCE26802.1"/>
    </source>
</evidence>
<proteinExistence type="inferred from homology"/>
<evidence type="ECO:0000256" key="6">
    <source>
        <dbReference type="HAMAP-Rule" id="MF_00713"/>
    </source>
</evidence>
<dbReference type="SUPFAM" id="SSF53383">
    <property type="entry name" value="PLP-dependent transferases"/>
    <property type="match status" value="1"/>
</dbReference>
<feature type="domain" description="Glycine dehydrogenase C-terminal" evidence="8">
    <location>
        <begin position="355"/>
        <end position="455"/>
    </location>
</feature>
<dbReference type="Gene3D" id="3.40.640.10">
    <property type="entry name" value="Type I PLP-dependent aspartate aminotransferase-like (Major domain)"/>
    <property type="match status" value="1"/>
</dbReference>
<dbReference type="EC" id="1.4.4.2" evidence="6"/>
<comment type="subunit">
    <text evidence="6">The glycine cleavage system is composed of four proteins: P, T, L and H. In this organism, the P 'protein' is a heterodimer of two subunits.</text>
</comment>
<dbReference type="InterPro" id="IPR049315">
    <property type="entry name" value="GDC-P_N"/>
</dbReference>
<dbReference type="Pfam" id="PF02347">
    <property type="entry name" value="GDC-P"/>
    <property type="match status" value="1"/>
</dbReference>
<feature type="modified residue" description="N6-(pyridoxal phosphate)lysine" evidence="6">
    <location>
        <position position="275"/>
    </location>
</feature>
<protein>
    <recommendedName>
        <fullName evidence="6">Probable glycine dehydrogenase (decarboxylating) subunit 2</fullName>
        <ecNumber evidence="6">1.4.4.2</ecNumber>
    </recommendedName>
    <alternativeName>
        <fullName evidence="6">Glycine cleavage system P-protein subunit 2</fullName>
    </alternativeName>
    <alternativeName>
        <fullName evidence="6">Glycine decarboxylase subunit 2</fullName>
    </alternativeName>
    <alternativeName>
        <fullName evidence="6">Glycine dehydrogenase (aminomethyl-transferring) subunit 2</fullName>
    </alternativeName>
</protein>
<gene>
    <name evidence="6 9" type="primary">gcvPB</name>
    <name evidence="9" type="ORF">KDA_22860</name>
</gene>
<keyword evidence="10" id="KW-1185">Reference proteome</keyword>
<evidence type="ECO:0000256" key="2">
    <source>
        <dbReference type="ARBA" id="ARBA00003788"/>
    </source>
</evidence>
<dbReference type="InterPro" id="IPR015422">
    <property type="entry name" value="PyrdxlP-dep_Trfase_small"/>
</dbReference>
<sequence length="495" mass="53924">MSVESLIFEKGAPGRRAATMPAMDVPVEPLEDLIPGSLLREEPAALPEVSEIEVVRHYTHLSQRNFGVDTGFYPLGSCTMKYNPKLNEDMAALPGFAHIHPLQPVKDAQGAIQLMYELERYLAEISSMTRVTLQPSAGAHGELTGLMLIKAYHQSKGQGHRNLVLIPDNAHGTNPASATLADYKAVEVKSDDNTGGIDMEHLKTLLESHGDQVAAIMLTNPNTLGLFDANIAEIGRQIHAIGGQLYYDGANANAVLGITRPGDMGFDVVHFNLHKTCSTPHGGGGPGAGPIGVKAHLVPFLPGPLPAKNAEGYYWEDAGPQSIGKVRANLGNFGVLVRAYTYIRFNGPDGLRHVSESAILNANYLRHGLSADYEIAYPHMCQHEFVATARKQKEEHGVTATDIAKRLLDYGMYAPTVYFPLIVPEAMMIEPTETETRESLDDFIHVMKTIAEESRTNPELVKTAPHTTVIGRLDQALAARKPNLRWNPGQEVTHS</sequence>
<dbReference type="OrthoDB" id="9801272at2"/>
<organism evidence="9 10">
    <name type="scientific">Dictyobacter alpinus</name>
    <dbReference type="NCBI Taxonomy" id="2014873"/>
    <lineage>
        <taxon>Bacteria</taxon>
        <taxon>Bacillati</taxon>
        <taxon>Chloroflexota</taxon>
        <taxon>Ktedonobacteria</taxon>
        <taxon>Ktedonobacterales</taxon>
        <taxon>Dictyobacteraceae</taxon>
        <taxon>Dictyobacter</taxon>
    </lineage>
</organism>
<dbReference type="GO" id="GO:0019464">
    <property type="term" value="P:glycine decarboxylation via glycine cleavage system"/>
    <property type="evidence" value="ECO:0007669"/>
    <property type="project" value="UniProtKB-UniRule"/>
</dbReference>
<evidence type="ECO:0000256" key="1">
    <source>
        <dbReference type="ARBA" id="ARBA00001933"/>
    </source>
</evidence>